<dbReference type="PROSITE" id="PS50297">
    <property type="entry name" value="ANK_REP_REGION"/>
    <property type="match status" value="2"/>
</dbReference>
<dbReference type="CDD" id="cd19499">
    <property type="entry name" value="RecA-like_ClpB_Hsp104-like"/>
    <property type="match status" value="1"/>
</dbReference>
<dbReference type="SUPFAM" id="SSF52540">
    <property type="entry name" value="P-loop containing nucleoside triphosphate hydrolases"/>
    <property type="match status" value="1"/>
</dbReference>
<dbReference type="FunFam" id="1.25.40.20:FF:000203">
    <property type="entry name" value="caseinolytic peptidase B protein homolog isoform X1"/>
    <property type="match status" value="1"/>
</dbReference>
<dbReference type="InterPro" id="IPR001270">
    <property type="entry name" value="ClpA/B"/>
</dbReference>
<dbReference type="FunFam" id="1.10.8.60:FF:000040">
    <property type="entry name" value="caseinolytic peptidase B protein homolog isoform X1"/>
    <property type="match status" value="1"/>
</dbReference>
<dbReference type="PROSITE" id="PS50088">
    <property type="entry name" value="ANK_REPEAT"/>
    <property type="match status" value="2"/>
</dbReference>
<reference evidence="6" key="2">
    <citation type="journal article" date="2017" name="Sci. Adv.">
        <title>A tail of two voltages: Proteomic comparison of the three electric organs of the electric eel.</title>
        <authorList>
            <person name="Traeger L.L."/>
            <person name="Sabat G."/>
            <person name="Barrett-Wilt G.A."/>
            <person name="Wells G.B."/>
            <person name="Sussman M.R."/>
        </authorList>
    </citation>
    <scope>NUCLEOTIDE SEQUENCE [LARGE SCALE GENOMIC DNA]</scope>
</reference>
<dbReference type="Pfam" id="PF00023">
    <property type="entry name" value="Ank"/>
    <property type="match status" value="1"/>
</dbReference>
<dbReference type="AlphaFoldDB" id="A0A4W4E9R3"/>
<dbReference type="SMART" id="SM01086">
    <property type="entry name" value="ClpB_D2-small"/>
    <property type="match status" value="1"/>
</dbReference>
<dbReference type="PRINTS" id="PR00300">
    <property type="entry name" value="CLPPROTEASEA"/>
</dbReference>
<feature type="repeat" description="ANK" evidence="3">
    <location>
        <begin position="175"/>
        <end position="207"/>
    </location>
</feature>
<dbReference type="GeneTree" id="ENSGT00390000012961"/>
<reference evidence="5" key="5">
    <citation type="submission" date="2025-09" db="UniProtKB">
        <authorList>
            <consortium name="Ensembl"/>
        </authorList>
    </citation>
    <scope>IDENTIFICATION</scope>
</reference>
<feature type="repeat" description="ANK" evidence="3">
    <location>
        <begin position="244"/>
        <end position="276"/>
    </location>
</feature>
<keyword evidence="2" id="KW-0067">ATP-binding</keyword>
<dbReference type="Proteomes" id="UP000314983">
    <property type="component" value="Chromosome 15"/>
</dbReference>
<evidence type="ECO:0000256" key="3">
    <source>
        <dbReference type="PROSITE-ProRule" id="PRU00023"/>
    </source>
</evidence>
<dbReference type="InterPro" id="IPR050130">
    <property type="entry name" value="ClpA_ClpB"/>
</dbReference>
<dbReference type="InterPro" id="IPR027417">
    <property type="entry name" value="P-loop_NTPase"/>
</dbReference>
<dbReference type="PANTHER" id="PTHR11638:SF93">
    <property type="entry name" value="MITOCHONDRIAL DISAGGREGASE"/>
    <property type="match status" value="1"/>
</dbReference>
<organism evidence="5 6">
    <name type="scientific">Electrophorus electricus</name>
    <name type="common">Electric eel</name>
    <name type="synonym">Gymnotus electricus</name>
    <dbReference type="NCBI Taxonomy" id="8005"/>
    <lineage>
        <taxon>Eukaryota</taxon>
        <taxon>Metazoa</taxon>
        <taxon>Chordata</taxon>
        <taxon>Craniata</taxon>
        <taxon>Vertebrata</taxon>
        <taxon>Euteleostomi</taxon>
        <taxon>Actinopterygii</taxon>
        <taxon>Neopterygii</taxon>
        <taxon>Teleostei</taxon>
        <taxon>Ostariophysi</taxon>
        <taxon>Gymnotiformes</taxon>
        <taxon>Gymnotoidei</taxon>
        <taxon>Gymnotidae</taxon>
        <taxon>Electrophorus</taxon>
    </lineage>
</organism>
<dbReference type="Pfam" id="PF07724">
    <property type="entry name" value="AAA_2"/>
    <property type="match status" value="1"/>
</dbReference>
<dbReference type="GO" id="GO:0005739">
    <property type="term" value="C:mitochondrion"/>
    <property type="evidence" value="ECO:0007669"/>
    <property type="project" value="TreeGrafter"/>
</dbReference>
<dbReference type="Pfam" id="PF12796">
    <property type="entry name" value="Ank_2"/>
    <property type="match status" value="1"/>
</dbReference>
<dbReference type="Ensembl" id="ENSEEET00000008854.2">
    <property type="protein sequence ID" value="ENSEEEP00000008742.2"/>
    <property type="gene ID" value="ENSEEEG00000004229.2"/>
</dbReference>
<dbReference type="InterPro" id="IPR002110">
    <property type="entry name" value="Ankyrin_rpt"/>
</dbReference>
<dbReference type="Gene3D" id="1.25.40.20">
    <property type="entry name" value="Ankyrin repeat-containing domain"/>
    <property type="match status" value="1"/>
</dbReference>
<sequence>MVIKTIDNVSDILLFSFRSLSPCRALQTTKGEPARCQNIHELERGRNPIGSTSRVSRKCILSEEPCSTTVTPQLQYHQLASRWLTSLESRRNSWAALVSMGRTNSYWEDAGSRSGNGLRVSASAGVLSAAAVAFCLKKDNDSKGESLLDAARSNNTQEVQRLLADGTDPNTRHRLGWTALMVACMNRHHNVVKVLLEAGADPNLGDEFSSVYGTARDKGVHSLDVLVSREDEFSSRLSSRASFRGCTPLHYAVLADDLHTVRVLLEEGANPLQTNDLGHTPLAYAKEGEMHTLLKEWESKFLEKKQKREAEERRRFPLERRLKEHIIGQEGAINTVASGKTELAKQVARYMHKDIKKGFIRMDMSEFQEKHEVAKFIGSPPGYVGHEEGGQLTKQLKQCPNAVVLFDEVDKAHPDVLTIMLQLFDEGRLTDGKGKTIECKDAIFIMTSNVASDEIAHHALQLRQEAQEQSRRRMADNLDDVQKGEKVTISKKFKDDVIRPILKAHFRRDEFLGRINEIVYFLPFCHSELIQLVSKELNYWAKKAKQRHNITLLWERPVLELLAHGYNLHYGARSIKHEVERRVVNQLAAAYEQELLPDGCTLRLTVDGEVQPGKEGGVIPSLRLELVGKDSKARKLDIRPPLNPEEVTYAH</sequence>
<proteinExistence type="predicted"/>
<dbReference type="PANTHER" id="PTHR11638">
    <property type="entry name" value="ATP-DEPENDENT CLP PROTEASE"/>
    <property type="match status" value="1"/>
</dbReference>
<keyword evidence="1" id="KW-0547">Nucleotide-binding</keyword>
<reference evidence="6" key="1">
    <citation type="journal article" date="2014" name="Science">
        <title>Nonhuman genetics. Genomic basis for the convergent evolution of electric organs.</title>
        <authorList>
            <person name="Gallant J.R."/>
            <person name="Traeger L.L."/>
            <person name="Volkening J.D."/>
            <person name="Moffett H."/>
            <person name="Chen P.H."/>
            <person name="Novina C.D."/>
            <person name="Phillips G.N.Jr."/>
            <person name="Anand R."/>
            <person name="Wells G.B."/>
            <person name="Pinch M."/>
            <person name="Guth R."/>
            <person name="Unguez G.A."/>
            <person name="Albert J.S."/>
            <person name="Zakon H.H."/>
            <person name="Samanta M.P."/>
            <person name="Sussman M.R."/>
        </authorList>
    </citation>
    <scope>NUCLEOTIDE SEQUENCE [LARGE SCALE GENOMIC DNA]</scope>
</reference>
<reference evidence="5" key="3">
    <citation type="submission" date="2020-05" db="EMBL/GenBank/DDBJ databases">
        <title>Electrophorus electricus (electric eel) genome, fEleEle1, primary haplotype.</title>
        <authorList>
            <person name="Myers G."/>
            <person name="Meyer A."/>
            <person name="Fedrigo O."/>
            <person name="Formenti G."/>
            <person name="Rhie A."/>
            <person name="Tracey A."/>
            <person name="Sims Y."/>
            <person name="Jarvis E.D."/>
        </authorList>
    </citation>
    <scope>NUCLEOTIDE SEQUENCE [LARGE SCALE GENOMIC DNA]</scope>
</reference>
<dbReference type="InterPro" id="IPR036770">
    <property type="entry name" value="Ankyrin_rpt-contain_sf"/>
</dbReference>
<dbReference type="GO" id="GO:0034605">
    <property type="term" value="P:cellular response to heat"/>
    <property type="evidence" value="ECO:0007669"/>
    <property type="project" value="TreeGrafter"/>
</dbReference>
<evidence type="ECO:0000313" key="5">
    <source>
        <dbReference type="Ensembl" id="ENSEEEP00000008742.2"/>
    </source>
</evidence>
<evidence type="ECO:0000259" key="4">
    <source>
        <dbReference type="SMART" id="SM01086"/>
    </source>
</evidence>
<protein>
    <recommendedName>
        <fullName evidence="4">Clp ATPase C-terminal domain-containing protein</fullName>
    </recommendedName>
</protein>
<dbReference type="SMART" id="SM00248">
    <property type="entry name" value="ANK"/>
    <property type="match status" value="2"/>
</dbReference>
<keyword evidence="3" id="KW-0040">ANK repeat</keyword>
<dbReference type="SUPFAM" id="SSF48403">
    <property type="entry name" value="Ankyrin repeat"/>
    <property type="match status" value="1"/>
</dbReference>
<reference evidence="5" key="4">
    <citation type="submission" date="2025-08" db="UniProtKB">
        <authorList>
            <consortium name="Ensembl"/>
        </authorList>
    </citation>
    <scope>IDENTIFICATION</scope>
</reference>
<dbReference type="Pfam" id="PF10431">
    <property type="entry name" value="ClpB_D2-small"/>
    <property type="match status" value="1"/>
</dbReference>
<dbReference type="Gene3D" id="3.40.50.300">
    <property type="entry name" value="P-loop containing nucleotide triphosphate hydrolases"/>
    <property type="match status" value="1"/>
</dbReference>
<dbReference type="InterPro" id="IPR019489">
    <property type="entry name" value="Clp_ATPase_C"/>
</dbReference>
<accession>A0A4W4E9R3</accession>
<feature type="domain" description="Clp ATPase C-terminal" evidence="4">
    <location>
        <begin position="524"/>
        <end position="612"/>
    </location>
</feature>
<keyword evidence="6" id="KW-1185">Reference proteome</keyword>
<dbReference type="InterPro" id="IPR003959">
    <property type="entry name" value="ATPase_AAA_core"/>
</dbReference>
<dbReference type="Gene3D" id="1.10.8.60">
    <property type="match status" value="1"/>
</dbReference>
<dbReference type="GO" id="GO:0005524">
    <property type="term" value="F:ATP binding"/>
    <property type="evidence" value="ECO:0007669"/>
    <property type="project" value="UniProtKB-KW"/>
</dbReference>
<evidence type="ECO:0000256" key="2">
    <source>
        <dbReference type="ARBA" id="ARBA00022840"/>
    </source>
</evidence>
<gene>
    <name evidence="5" type="primary">CLPB</name>
</gene>
<dbReference type="GO" id="GO:0016887">
    <property type="term" value="F:ATP hydrolysis activity"/>
    <property type="evidence" value="ECO:0007669"/>
    <property type="project" value="InterPro"/>
</dbReference>
<evidence type="ECO:0000313" key="6">
    <source>
        <dbReference type="Proteomes" id="UP000314983"/>
    </source>
</evidence>
<evidence type="ECO:0000256" key="1">
    <source>
        <dbReference type="ARBA" id="ARBA00022741"/>
    </source>
</evidence>
<name>A0A4W4E9R3_ELEEL</name>